<accession>A0A8X7W246</accession>
<gene>
    <name evidence="5" type="ORF">Bca52824_015641</name>
</gene>
<proteinExistence type="inferred from homology"/>
<keyword evidence="3" id="KW-0175">Coiled coil</keyword>
<dbReference type="FunFam" id="1.10.8.430:FF:000003">
    <property type="entry name" value="Probable disease resistance protein At5g66910"/>
    <property type="match status" value="1"/>
</dbReference>
<dbReference type="InterPro" id="IPR002182">
    <property type="entry name" value="NB-ARC"/>
</dbReference>
<feature type="domain" description="NB-ARC" evidence="4">
    <location>
        <begin position="158"/>
        <end position="267"/>
    </location>
</feature>
<dbReference type="SUPFAM" id="SSF52540">
    <property type="entry name" value="P-loop containing nucleoside triphosphate hydrolases"/>
    <property type="match status" value="1"/>
</dbReference>
<keyword evidence="6" id="KW-1185">Reference proteome</keyword>
<name>A0A8X7W246_BRACI</name>
<dbReference type="SUPFAM" id="SSF52058">
    <property type="entry name" value="L domain-like"/>
    <property type="match status" value="1"/>
</dbReference>
<evidence type="ECO:0000259" key="4">
    <source>
        <dbReference type="Pfam" id="PF00931"/>
    </source>
</evidence>
<dbReference type="EMBL" id="JAAMPC010000003">
    <property type="protein sequence ID" value="KAG2322428.1"/>
    <property type="molecule type" value="Genomic_DNA"/>
</dbReference>
<sequence>MGGCVSLQLSCDQALTQACSCLFGDGNYIHMMKANLEALEITMKDLEKRRYDLLRRVSKEEDKGLQPLAQVQEWFSRVASIETQVSDLLKDKSTESKRLCVFGYCSKNCISSCKYGKKVLKKLEEAKELLSKGEFVKLAEKTTPGVEKKHIQATVGLDSMVGKAWNSLMHTERRTLGLYGMGGVGKTTLLASINNKLIEEVNGFDVVIWVVVSKDLQYEGIQAQILRRLGLDKERLKETEEEKAFSIYNILRRKKFVLLLDDLWSEEIPSLARKIAEKCCGLPLALNVIGKAMSCKEDVHEWRHAIDVLNSSSHKFPVRAHLLMDGEFTMMVKMHDVLREMALWIGSNLGKGERIWVKSGTQLSRIPEDIDWKVVRRISLMNNQIEEIYSCPNCPNLSTLLLRNNLLVGIPGTLFHSMCALVVLDLSENWDLCELPEDISSLSSLLHLNLACTRIRSLPVGLNKLISLDLEFTYRLASIDGICTSISNLQVLKLFHSGLCIDAAIMEELKLLQHLKVLTATIEDGLVLESIQREERLASCIQGLCLWGISEEVVILDTVALGRLQRLKVYRCTVSEIKIVWESKKREELLCASSRGFKHLYTVHIGYLEDAKDLTWLLLAQDLRYLSVMHSSSIEEIINEEKGTSIINDAPFGKLESL</sequence>
<dbReference type="GO" id="GO:0043531">
    <property type="term" value="F:ADP binding"/>
    <property type="evidence" value="ECO:0007669"/>
    <property type="project" value="InterPro"/>
</dbReference>
<dbReference type="PRINTS" id="PR00364">
    <property type="entry name" value="DISEASERSIST"/>
</dbReference>
<dbReference type="Proteomes" id="UP000886595">
    <property type="component" value="Unassembled WGS sequence"/>
</dbReference>
<keyword evidence="2" id="KW-0611">Plant defense</keyword>
<dbReference type="GO" id="GO:0006952">
    <property type="term" value="P:defense response"/>
    <property type="evidence" value="ECO:0007669"/>
    <property type="project" value="UniProtKB-KW"/>
</dbReference>
<dbReference type="InterPro" id="IPR050905">
    <property type="entry name" value="Plant_NBS-LRR"/>
</dbReference>
<evidence type="ECO:0000256" key="1">
    <source>
        <dbReference type="ARBA" id="ARBA00008894"/>
    </source>
</evidence>
<evidence type="ECO:0000256" key="3">
    <source>
        <dbReference type="SAM" id="Coils"/>
    </source>
</evidence>
<organism evidence="5 6">
    <name type="scientific">Brassica carinata</name>
    <name type="common">Ethiopian mustard</name>
    <name type="synonym">Abyssinian cabbage</name>
    <dbReference type="NCBI Taxonomy" id="52824"/>
    <lineage>
        <taxon>Eukaryota</taxon>
        <taxon>Viridiplantae</taxon>
        <taxon>Streptophyta</taxon>
        <taxon>Embryophyta</taxon>
        <taxon>Tracheophyta</taxon>
        <taxon>Spermatophyta</taxon>
        <taxon>Magnoliopsida</taxon>
        <taxon>eudicotyledons</taxon>
        <taxon>Gunneridae</taxon>
        <taxon>Pentapetalae</taxon>
        <taxon>rosids</taxon>
        <taxon>malvids</taxon>
        <taxon>Brassicales</taxon>
        <taxon>Brassicaceae</taxon>
        <taxon>Brassiceae</taxon>
        <taxon>Brassica</taxon>
    </lineage>
</organism>
<dbReference type="PANTHER" id="PTHR33463">
    <property type="entry name" value="NB-ARC DOMAIN-CONTAINING PROTEIN-RELATED"/>
    <property type="match status" value="1"/>
</dbReference>
<protein>
    <recommendedName>
        <fullName evidence="4">NB-ARC domain-containing protein</fullName>
    </recommendedName>
</protein>
<comment type="similarity">
    <text evidence="1">Belongs to the disease resistance NB-LRR family.</text>
</comment>
<dbReference type="Pfam" id="PF00931">
    <property type="entry name" value="NB-ARC"/>
    <property type="match status" value="1"/>
</dbReference>
<dbReference type="InterPro" id="IPR027417">
    <property type="entry name" value="P-loop_NTPase"/>
</dbReference>
<dbReference type="FunFam" id="3.40.50.300:FF:001091">
    <property type="entry name" value="Probable disease resistance protein At1g61300"/>
    <property type="match status" value="1"/>
</dbReference>
<dbReference type="InterPro" id="IPR032675">
    <property type="entry name" value="LRR_dom_sf"/>
</dbReference>
<feature type="coiled-coil region" evidence="3">
    <location>
        <begin position="29"/>
        <end position="63"/>
    </location>
</feature>
<comment type="caution">
    <text evidence="5">The sequence shown here is derived from an EMBL/GenBank/DDBJ whole genome shotgun (WGS) entry which is preliminary data.</text>
</comment>
<evidence type="ECO:0000256" key="2">
    <source>
        <dbReference type="ARBA" id="ARBA00022821"/>
    </source>
</evidence>
<dbReference type="PANTHER" id="PTHR33463:SF220">
    <property type="entry name" value="NB-ARC DOMAIN-CONTAINING PROTEIN"/>
    <property type="match status" value="1"/>
</dbReference>
<reference evidence="5 6" key="1">
    <citation type="submission" date="2020-02" db="EMBL/GenBank/DDBJ databases">
        <authorList>
            <person name="Ma Q."/>
            <person name="Huang Y."/>
            <person name="Song X."/>
            <person name="Pei D."/>
        </authorList>
    </citation>
    <scope>NUCLEOTIDE SEQUENCE [LARGE SCALE GENOMIC DNA]</scope>
    <source>
        <strain evidence="5">Sxm20200214</strain>
        <tissue evidence="5">Leaf</tissue>
    </source>
</reference>
<evidence type="ECO:0000313" key="5">
    <source>
        <dbReference type="EMBL" id="KAG2322428.1"/>
    </source>
</evidence>
<dbReference type="Gene3D" id="3.80.10.10">
    <property type="entry name" value="Ribonuclease Inhibitor"/>
    <property type="match status" value="1"/>
</dbReference>
<dbReference type="InterPro" id="IPR001611">
    <property type="entry name" value="Leu-rich_rpt"/>
</dbReference>
<dbReference type="Pfam" id="PF13855">
    <property type="entry name" value="LRR_8"/>
    <property type="match status" value="1"/>
</dbReference>
<dbReference type="AlphaFoldDB" id="A0A8X7W246"/>
<dbReference type="OrthoDB" id="664960at2759"/>
<evidence type="ECO:0000313" key="6">
    <source>
        <dbReference type="Proteomes" id="UP000886595"/>
    </source>
</evidence>
<dbReference type="Gene3D" id="3.40.50.300">
    <property type="entry name" value="P-loop containing nucleotide triphosphate hydrolases"/>
    <property type="match status" value="1"/>
</dbReference>